<reference evidence="2 3" key="1">
    <citation type="submission" date="2019-12" db="EMBL/GenBank/DDBJ databases">
        <title>Complete genome sequence of Algicella marina strain 9Alg 56(T) isolated from the red alga Tichocarpus crinitus.</title>
        <authorList>
            <person name="Kim S.-G."/>
            <person name="Nedashkovskaya O.I."/>
        </authorList>
    </citation>
    <scope>NUCLEOTIDE SEQUENCE [LARGE SCALE GENOMIC DNA]</scope>
    <source>
        <strain evidence="2 3">9Alg 56</strain>
    </source>
</reference>
<protein>
    <submittedName>
        <fullName evidence="2">Uncharacterized protein</fullName>
    </submittedName>
</protein>
<dbReference type="EMBL" id="CP046620">
    <property type="protein sequence ID" value="QHQ33839.1"/>
    <property type="molecule type" value="Genomic_DNA"/>
</dbReference>
<organism evidence="2 3">
    <name type="scientific">Algicella marina</name>
    <dbReference type="NCBI Taxonomy" id="2683284"/>
    <lineage>
        <taxon>Bacteria</taxon>
        <taxon>Pseudomonadati</taxon>
        <taxon>Pseudomonadota</taxon>
        <taxon>Alphaproteobacteria</taxon>
        <taxon>Rhodobacterales</taxon>
        <taxon>Paracoccaceae</taxon>
        <taxon>Algicella</taxon>
    </lineage>
</organism>
<name>A0A6P1SXX9_9RHOB</name>
<dbReference type="KEGG" id="amaq:GO499_00915"/>
<dbReference type="AlphaFoldDB" id="A0A6P1SXX9"/>
<proteinExistence type="predicted"/>
<gene>
    <name evidence="2" type="ORF">GO499_00915</name>
</gene>
<keyword evidence="3" id="KW-1185">Reference proteome</keyword>
<dbReference type="RefSeq" id="WP_161860410.1">
    <property type="nucleotide sequence ID" value="NZ_CP046620.1"/>
</dbReference>
<evidence type="ECO:0000256" key="1">
    <source>
        <dbReference type="SAM" id="Coils"/>
    </source>
</evidence>
<keyword evidence="1" id="KW-0175">Coiled coil</keyword>
<dbReference type="Proteomes" id="UP000464495">
    <property type="component" value="Chromosome"/>
</dbReference>
<evidence type="ECO:0000313" key="3">
    <source>
        <dbReference type="Proteomes" id="UP000464495"/>
    </source>
</evidence>
<evidence type="ECO:0000313" key="2">
    <source>
        <dbReference type="EMBL" id="QHQ33839.1"/>
    </source>
</evidence>
<accession>A0A6P1SXX9</accession>
<sequence>MNVDAELKMMSTDKLRKLVQETEETLGDIKQEIERRENAAQAREIEHLDVHMKNAELSLETIRNFFRYLREEMRKD</sequence>
<feature type="coiled-coil region" evidence="1">
    <location>
        <begin position="12"/>
        <end position="39"/>
    </location>
</feature>